<dbReference type="EMBL" id="CP002547">
    <property type="protein sequence ID" value="ADY54655.1"/>
    <property type="molecule type" value="Genomic_DNA"/>
</dbReference>
<keyword evidence="1" id="KW-0812">Transmembrane</keyword>
<evidence type="ECO:0000313" key="2">
    <source>
        <dbReference type="EMBL" id="ADY54655.1"/>
    </source>
</evidence>
<reference evidence="3" key="2">
    <citation type="submission" date="2011-02" db="EMBL/GenBank/DDBJ databases">
        <title>The complete genome of Syntrophobotulus glycolicus DSM 8271.</title>
        <authorList>
            <person name="Lucas S."/>
            <person name="Copeland A."/>
            <person name="Lapidus A."/>
            <person name="Bruce D."/>
            <person name="Goodwin L."/>
            <person name="Pitluck S."/>
            <person name="Kyrpides N."/>
            <person name="Mavromatis K."/>
            <person name="Pagani I."/>
            <person name="Ivanova N."/>
            <person name="Mikhailova N."/>
            <person name="Chertkov O."/>
            <person name="Held B."/>
            <person name="Detter J.C."/>
            <person name="Tapia R."/>
            <person name="Han C."/>
            <person name="Land M."/>
            <person name="Hauser L."/>
            <person name="Markowitz V."/>
            <person name="Cheng J.-F."/>
            <person name="Hugenholtz P."/>
            <person name="Woyke T."/>
            <person name="Wu D."/>
            <person name="Spring S."/>
            <person name="Schroeder M."/>
            <person name="Brambilla E."/>
            <person name="Klenk H.-P."/>
            <person name="Eisen J.A."/>
        </authorList>
    </citation>
    <scope>NUCLEOTIDE SEQUENCE [LARGE SCALE GENOMIC DNA]</scope>
    <source>
        <strain evidence="3">DSM 8271 / FlGlyR</strain>
    </source>
</reference>
<evidence type="ECO:0000313" key="3">
    <source>
        <dbReference type="Proteomes" id="UP000007488"/>
    </source>
</evidence>
<dbReference type="OrthoDB" id="1796159at2"/>
<sequence>MRAKITIPILIGFSIGIISLFAIYTSSYKGLEKDAATFSRHTKSCEYLIKGYSVKFEVPHFTEVQVDPDIEGSEILFSIYYTNNKLAYRGYIQLWKIESLKEFLDHSKYLSPFDFIFYKMDNIKLNYYQGYIIEWTTVHGQQVRSGKDYWLNINNTNEVVRVSFITDKENFPSDLTNIIQQTLYSLQIK</sequence>
<dbReference type="RefSeq" id="WP_013623526.1">
    <property type="nucleotide sequence ID" value="NC_015172.1"/>
</dbReference>
<keyword evidence="1" id="KW-0472">Membrane</keyword>
<feature type="transmembrane region" description="Helical" evidence="1">
    <location>
        <begin position="6"/>
        <end position="24"/>
    </location>
</feature>
<evidence type="ECO:0000256" key="1">
    <source>
        <dbReference type="SAM" id="Phobius"/>
    </source>
</evidence>
<accession>F0SWW5</accession>
<dbReference type="eggNOG" id="ENOG5032UBE">
    <property type="taxonomic scope" value="Bacteria"/>
</dbReference>
<reference evidence="2 3" key="1">
    <citation type="journal article" date="2011" name="Stand. Genomic Sci.">
        <title>Complete genome sequence of Syntrophobotulus glycolicus type strain (FlGlyR).</title>
        <authorList>
            <person name="Han C."/>
            <person name="Mwirichia R."/>
            <person name="Chertkov O."/>
            <person name="Held B."/>
            <person name="Lapidus A."/>
            <person name="Nolan M."/>
            <person name="Lucas S."/>
            <person name="Hammon N."/>
            <person name="Deshpande S."/>
            <person name="Cheng J.F."/>
            <person name="Tapia R."/>
            <person name="Goodwin L."/>
            <person name="Pitluck S."/>
            <person name="Huntemann M."/>
            <person name="Liolios K."/>
            <person name="Ivanova N."/>
            <person name="Pagani I."/>
            <person name="Mavromatis K."/>
            <person name="Ovchinikova G."/>
            <person name="Pati A."/>
            <person name="Chen A."/>
            <person name="Palaniappan K."/>
            <person name="Land M."/>
            <person name="Hauser L."/>
            <person name="Brambilla E.M."/>
            <person name="Rohde M."/>
            <person name="Spring S."/>
            <person name="Sikorski J."/>
            <person name="Goker M."/>
            <person name="Woyke T."/>
            <person name="Bristow J."/>
            <person name="Eisen J.A."/>
            <person name="Markowitz V."/>
            <person name="Hugenholtz P."/>
            <person name="Kyrpides N.C."/>
            <person name="Klenk H.P."/>
            <person name="Detter J.C."/>
        </authorList>
    </citation>
    <scope>NUCLEOTIDE SEQUENCE [LARGE SCALE GENOMIC DNA]</scope>
    <source>
        <strain evidence="3">DSM 8271 / FlGlyR</strain>
    </source>
</reference>
<keyword evidence="3" id="KW-1185">Reference proteome</keyword>
<organism evidence="2 3">
    <name type="scientific">Syntrophobotulus glycolicus (strain DSM 8271 / FlGlyR)</name>
    <dbReference type="NCBI Taxonomy" id="645991"/>
    <lineage>
        <taxon>Bacteria</taxon>
        <taxon>Bacillati</taxon>
        <taxon>Bacillota</taxon>
        <taxon>Clostridia</taxon>
        <taxon>Eubacteriales</taxon>
        <taxon>Desulfitobacteriaceae</taxon>
        <taxon>Syntrophobotulus</taxon>
    </lineage>
</organism>
<protein>
    <submittedName>
        <fullName evidence="2">Uncharacterized protein</fullName>
    </submittedName>
</protein>
<dbReference type="KEGG" id="sgy:Sgly_0287"/>
<gene>
    <name evidence="2" type="ordered locus">Sgly_0287</name>
</gene>
<keyword evidence="1" id="KW-1133">Transmembrane helix</keyword>
<dbReference type="HOGENOM" id="CLU_123377_0_0_9"/>
<dbReference type="Proteomes" id="UP000007488">
    <property type="component" value="Chromosome"/>
</dbReference>
<proteinExistence type="predicted"/>
<name>F0SWW5_SYNGF</name>
<dbReference type="AlphaFoldDB" id="F0SWW5"/>